<feature type="transmembrane region" description="Helical" evidence="5">
    <location>
        <begin position="82"/>
        <end position="102"/>
    </location>
</feature>
<feature type="transmembrane region" description="Helical" evidence="5">
    <location>
        <begin position="114"/>
        <end position="132"/>
    </location>
</feature>
<dbReference type="EMBL" id="BAABRP010000001">
    <property type="protein sequence ID" value="GAA5511400.1"/>
    <property type="molecule type" value="Genomic_DNA"/>
</dbReference>
<dbReference type="InterPro" id="IPR051533">
    <property type="entry name" value="WaaL-like"/>
</dbReference>
<feature type="transmembrane region" description="Helical" evidence="5">
    <location>
        <begin position="263"/>
        <end position="283"/>
    </location>
</feature>
<keyword evidence="2 5" id="KW-0812">Transmembrane</keyword>
<feature type="transmembrane region" description="Helical" evidence="5">
    <location>
        <begin position="378"/>
        <end position="396"/>
    </location>
</feature>
<dbReference type="Pfam" id="PF04932">
    <property type="entry name" value="Wzy_C"/>
    <property type="match status" value="1"/>
</dbReference>
<feature type="transmembrane region" description="Helical" evidence="5">
    <location>
        <begin position="144"/>
        <end position="164"/>
    </location>
</feature>
<name>A0ABP9W4G0_9DEIO</name>
<feature type="transmembrane region" description="Helical" evidence="5">
    <location>
        <begin position="228"/>
        <end position="256"/>
    </location>
</feature>
<comment type="caution">
    <text evidence="7">The sequence shown here is derived from an EMBL/GenBank/DDBJ whole genome shotgun (WGS) entry which is preliminary data.</text>
</comment>
<keyword evidence="8" id="KW-1185">Reference proteome</keyword>
<feature type="transmembrane region" description="Helical" evidence="5">
    <location>
        <begin position="24"/>
        <end position="44"/>
    </location>
</feature>
<protein>
    <recommendedName>
        <fullName evidence="6">O-antigen ligase-related domain-containing protein</fullName>
    </recommendedName>
</protein>
<evidence type="ECO:0000313" key="8">
    <source>
        <dbReference type="Proteomes" id="UP001401887"/>
    </source>
</evidence>
<feature type="domain" description="O-antigen ligase-related" evidence="6">
    <location>
        <begin position="231"/>
        <end position="362"/>
    </location>
</feature>
<evidence type="ECO:0000256" key="1">
    <source>
        <dbReference type="ARBA" id="ARBA00004141"/>
    </source>
</evidence>
<comment type="subcellular location">
    <subcellularLocation>
        <location evidence="1">Membrane</location>
        <topology evidence="1">Multi-pass membrane protein</topology>
    </subcellularLocation>
</comment>
<keyword evidence="3 5" id="KW-1133">Transmembrane helix</keyword>
<reference evidence="7 8" key="1">
    <citation type="submission" date="2024-02" db="EMBL/GenBank/DDBJ databases">
        <title>Deinococcus carri NBRC 110142.</title>
        <authorList>
            <person name="Ichikawa N."/>
            <person name="Katano-Makiyama Y."/>
            <person name="Hidaka K."/>
        </authorList>
    </citation>
    <scope>NUCLEOTIDE SEQUENCE [LARGE SCALE GENOMIC DNA]</scope>
    <source>
        <strain evidence="7 8">NBRC 110142</strain>
    </source>
</reference>
<proteinExistence type="predicted"/>
<evidence type="ECO:0000256" key="5">
    <source>
        <dbReference type="SAM" id="Phobius"/>
    </source>
</evidence>
<keyword evidence="4 5" id="KW-0472">Membrane</keyword>
<dbReference type="PANTHER" id="PTHR37422:SF13">
    <property type="entry name" value="LIPOPOLYSACCHARIDE BIOSYNTHESIS PROTEIN PA4999-RELATED"/>
    <property type="match status" value="1"/>
</dbReference>
<evidence type="ECO:0000259" key="6">
    <source>
        <dbReference type="Pfam" id="PF04932"/>
    </source>
</evidence>
<accession>A0ABP9W4G0</accession>
<evidence type="ECO:0000313" key="7">
    <source>
        <dbReference type="EMBL" id="GAA5511400.1"/>
    </source>
</evidence>
<feature type="transmembrane region" description="Helical" evidence="5">
    <location>
        <begin position="350"/>
        <end position="371"/>
    </location>
</feature>
<evidence type="ECO:0000256" key="4">
    <source>
        <dbReference type="ARBA" id="ARBA00023136"/>
    </source>
</evidence>
<organism evidence="7 8">
    <name type="scientific">Deinococcus carri</name>
    <dbReference type="NCBI Taxonomy" id="1211323"/>
    <lineage>
        <taxon>Bacteria</taxon>
        <taxon>Thermotogati</taxon>
        <taxon>Deinococcota</taxon>
        <taxon>Deinococci</taxon>
        <taxon>Deinococcales</taxon>
        <taxon>Deinococcaceae</taxon>
        <taxon>Deinococcus</taxon>
    </lineage>
</organism>
<gene>
    <name evidence="7" type="ORF">Dcar01_00109</name>
</gene>
<dbReference type="PANTHER" id="PTHR37422">
    <property type="entry name" value="TEICHURONIC ACID BIOSYNTHESIS PROTEIN TUAE"/>
    <property type="match status" value="1"/>
</dbReference>
<evidence type="ECO:0000256" key="2">
    <source>
        <dbReference type="ARBA" id="ARBA00022692"/>
    </source>
</evidence>
<dbReference type="InterPro" id="IPR007016">
    <property type="entry name" value="O-antigen_ligase-rel_domated"/>
</dbReference>
<sequence length="434" mass="45862">MSLSRAAEAEVPAAARTAPLLERAVLGLLAAYLLAQCFSLPVLAAGPSWALWPTLPDLLVWAALGCALLYHRPPGAAWRPVGWGLALLVALAFCSFGLLFVMRDARLASAVPFGLFQLYKLVQALAVFGMVSRLPLRPTVLARWGRAALPAFVVMVVSIAWTYFSPALPRALGQVLPHGAGVSGPWESYYLHNEPGLGMVGYNHGYVALQVTLLSAAVLMLRPRSSNVWVLGAALAACFLSGSRAGLAGCLLFALLEWRRLPVRAGLLLALLGVAGLAAAPWLDQQLGGLAARQSTLLEAGNSGNLAGRSEIWHSYFQAFAEDPYRLLVGSGFGSAINNNSNAHSTPIQVLYETGVAGVVALGLLFWALFGQLRARRTLRAGVALNLLVGLALTALTQETFYPNSAFSGSLPLLAFVLALALTPERGSAGSSEQ</sequence>
<dbReference type="Proteomes" id="UP001401887">
    <property type="component" value="Unassembled WGS sequence"/>
</dbReference>
<evidence type="ECO:0000256" key="3">
    <source>
        <dbReference type="ARBA" id="ARBA00022989"/>
    </source>
</evidence>